<gene>
    <name evidence="1" type="ORF">ACN38_g4639</name>
</gene>
<name>A0A0M8P338_9EURO</name>
<dbReference type="Proteomes" id="UP000037696">
    <property type="component" value="Unassembled WGS sequence"/>
</dbReference>
<dbReference type="EMBL" id="LHQQ01000061">
    <property type="protein sequence ID" value="KOS44446.1"/>
    <property type="molecule type" value="Genomic_DNA"/>
</dbReference>
<evidence type="ECO:0000313" key="1">
    <source>
        <dbReference type="EMBL" id="KOS44446.1"/>
    </source>
</evidence>
<evidence type="ECO:0000313" key="2">
    <source>
        <dbReference type="Proteomes" id="UP000037696"/>
    </source>
</evidence>
<organism evidence="1 2">
    <name type="scientific">Penicillium nordicum</name>
    <dbReference type="NCBI Taxonomy" id="229535"/>
    <lineage>
        <taxon>Eukaryota</taxon>
        <taxon>Fungi</taxon>
        <taxon>Dikarya</taxon>
        <taxon>Ascomycota</taxon>
        <taxon>Pezizomycotina</taxon>
        <taxon>Eurotiomycetes</taxon>
        <taxon>Eurotiomycetidae</taxon>
        <taxon>Eurotiales</taxon>
        <taxon>Aspergillaceae</taxon>
        <taxon>Penicillium</taxon>
    </lineage>
</organism>
<reference evidence="1 2" key="1">
    <citation type="submission" date="2015-08" db="EMBL/GenBank/DDBJ databases">
        <title>Genome sequencing of Penicillium nordicum.</title>
        <authorList>
            <person name="Nguyen H.D."/>
            <person name="Seifert K.A."/>
        </authorList>
    </citation>
    <scope>NUCLEOTIDE SEQUENCE [LARGE SCALE GENOMIC DNA]</scope>
    <source>
        <strain evidence="1 2">DAOMC 185683</strain>
    </source>
</reference>
<keyword evidence="2" id="KW-1185">Reference proteome</keyword>
<dbReference type="AlphaFoldDB" id="A0A0M8P338"/>
<accession>A0A0M8P338</accession>
<comment type="caution">
    <text evidence="1">The sequence shown here is derived from an EMBL/GenBank/DDBJ whole genome shotgun (WGS) entry which is preliminary data.</text>
</comment>
<proteinExistence type="predicted"/>
<protein>
    <submittedName>
        <fullName evidence="1">Uncharacterized protein</fullName>
    </submittedName>
</protein>
<sequence length="110" mass="12424">METAGRAERQTAMRQVFADLIAQMVSWQYQAWGPLQVVGIHSRCGLLRLRRDHGHEPSMLPTPVHALEPSLREAHLTLSVHMLMYVHLYPAPSSLARPARLPCDHGPQKD</sequence>